<keyword evidence="4" id="KW-1185">Reference proteome</keyword>
<dbReference type="PRINTS" id="PR01438">
    <property type="entry name" value="UNVRSLSTRESS"/>
</dbReference>
<reference evidence="3 4" key="1">
    <citation type="submission" date="2024-09" db="EMBL/GenBank/DDBJ databases">
        <authorList>
            <person name="Sun Q."/>
            <person name="Mori K."/>
        </authorList>
    </citation>
    <scope>NUCLEOTIDE SEQUENCE [LARGE SCALE GENOMIC DNA]</scope>
    <source>
        <strain evidence="3 4">JCM 3143</strain>
    </source>
</reference>
<evidence type="ECO:0000259" key="2">
    <source>
        <dbReference type="Pfam" id="PF00582"/>
    </source>
</evidence>
<comment type="similarity">
    <text evidence="1">Belongs to the universal stress protein A family.</text>
</comment>
<dbReference type="InterPro" id="IPR006015">
    <property type="entry name" value="Universal_stress_UspA"/>
</dbReference>
<organism evidence="3 4">
    <name type="scientific">Nonomuraea helvata</name>
    <dbReference type="NCBI Taxonomy" id="37484"/>
    <lineage>
        <taxon>Bacteria</taxon>
        <taxon>Bacillati</taxon>
        <taxon>Actinomycetota</taxon>
        <taxon>Actinomycetes</taxon>
        <taxon>Streptosporangiales</taxon>
        <taxon>Streptosporangiaceae</taxon>
        <taxon>Nonomuraea</taxon>
    </lineage>
</organism>
<dbReference type="InterPro" id="IPR006016">
    <property type="entry name" value="UspA"/>
</dbReference>
<sequence>MNGTRGVVIGYDGSDHSMQALDWAMDEAELRKLPLVVCHAWQWPYGDGDPAARESLRHAAEHVLWHGADCARASSPGLDVRPDLYEGSTTVRLEELSADAGLLVVGSRGLGAVARAVIGSVAAHAVAHAQCPVIVVRGRGPLPRRPREGPIVAGLADDGKADAVLAFACAEASVRGLPLLAVHAWHQPPVAWGGIAFPALDPMAVRDAADTWLAQALRPWREKQPNVMIEARTTQSPAGEALAAVTDATLVVVGSPHGRFGSVAAAMLRHAPCPVAIVR</sequence>
<dbReference type="Gene3D" id="3.40.50.620">
    <property type="entry name" value="HUPs"/>
    <property type="match status" value="2"/>
</dbReference>
<dbReference type="InterPro" id="IPR014729">
    <property type="entry name" value="Rossmann-like_a/b/a_fold"/>
</dbReference>
<evidence type="ECO:0000313" key="4">
    <source>
        <dbReference type="Proteomes" id="UP001589532"/>
    </source>
</evidence>
<dbReference type="PANTHER" id="PTHR46553">
    <property type="entry name" value="ADENINE NUCLEOTIDE ALPHA HYDROLASES-LIKE SUPERFAMILY PROTEIN"/>
    <property type="match status" value="1"/>
</dbReference>
<name>A0ABV5SJG9_9ACTN</name>
<accession>A0ABV5SJG9</accession>
<comment type="caution">
    <text evidence="3">The sequence shown here is derived from an EMBL/GenBank/DDBJ whole genome shotgun (WGS) entry which is preliminary data.</text>
</comment>
<dbReference type="Proteomes" id="UP001589532">
    <property type="component" value="Unassembled WGS sequence"/>
</dbReference>
<protein>
    <submittedName>
        <fullName evidence="3">Universal stress protein</fullName>
    </submittedName>
</protein>
<feature type="domain" description="UspA" evidence="2">
    <location>
        <begin position="151"/>
        <end position="279"/>
    </location>
</feature>
<proteinExistence type="inferred from homology"/>
<dbReference type="PANTHER" id="PTHR46553:SF3">
    <property type="entry name" value="ADENINE NUCLEOTIDE ALPHA HYDROLASES-LIKE SUPERFAMILY PROTEIN"/>
    <property type="match status" value="1"/>
</dbReference>
<dbReference type="Pfam" id="PF00582">
    <property type="entry name" value="Usp"/>
    <property type="match status" value="2"/>
</dbReference>
<evidence type="ECO:0000313" key="3">
    <source>
        <dbReference type="EMBL" id="MFB9631844.1"/>
    </source>
</evidence>
<dbReference type="RefSeq" id="WP_344993818.1">
    <property type="nucleotide sequence ID" value="NZ_BAAAXV010000008.1"/>
</dbReference>
<gene>
    <name evidence="3" type="ORF">ACFFSA_53045</name>
</gene>
<dbReference type="SUPFAM" id="SSF52402">
    <property type="entry name" value="Adenine nucleotide alpha hydrolases-like"/>
    <property type="match status" value="2"/>
</dbReference>
<feature type="domain" description="UspA" evidence="2">
    <location>
        <begin position="7"/>
        <end position="137"/>
    </location>
</feature>
<evidence type="ECO:0000256" key="1">
    <source>
        <dbReference type="ARBA" id="ARBA00008791"/>
    </source>
</evidence>
<dbReference type="EMBL" id="JBHMBW010000108">
    <property type="protein sequence ID" value="MFB9631844.1"/>
    <property type="molecule type" value="Genomic_DNA"/>
</dbReference>